<name>A0ABW7QEF8_9MICO</name>
<dbReference type="InterPro" id="IPR000960">
    <property type="entry name" value="Flavin_mOase"/>
</dbReference>
<dbReference type="PRINTS" id="PR00368">
    <property type="entry name" value="FADPNR"/>
</dbReference>
<keyword evidence="2" id="KW-0503">Monooxygenase</keyword>
<comment type="caution">
    <text evidence="2">The sequence shown here is derived from an EMBL/GenBank/DDBJ whole genome shotgun (WGS) entry which is preliminary data.</text>
</comment>
<reference evidence="2 3" key="1">
    <citation type="submission" date="2024-09" db="EMBL/GenBank/DDBJ databases">
        <authorList>
            <person name="Pan X."/>
        </authorList>
    </citation>
    <scope>NUCLEOTIDE SEQUENCE [LARGE SCALE GENOMIC DNA]</scope>
    <source>
        <strain evidence="2 3">B2969</strain>
    </source>
</reference>
<organism evidence="2 3">
    <name type="scientific">Microbacterium alkaliflavum</name>
    <dbReference type="NCBI Taxonomy" id="3248839"/>
    <lineage>
        <taxon>Bacteria</taxon>
        <taxon>Bacillati</taxon>
        <taxon>Actinomycetota</taxon>
        <taxon>Actinomycetes</taxon>
        <taxon>Micrococcales</taxon>
        <taxon>Microbacteriaceae</taxon>
        <taxon>Microbacterium</taxon>
    </lineage>
</organism>
<sequence>MDAEVLVVGAGPAGLSVAACLQERGVEAILLDRGEAVGESWHTRYERLHLHTPRGQSALPGLKIPARYGRWVAKDDMAQYLELYVQHHQLAPRFRSEVSRIERGSDIWTALDSGRSWTGRQVVIATGYSGSPIRPIWPGEDSFAGDVLHAAQYSTPTPYSGRDVLVVGAGNSGAEIAADLAEGGAATVWLSVRTPPNIVPRQLGPVPITLMAVGMEHSPAWLVDPVNRLLQRATIGDLTRFGMPSANTGLVAQARATGVVPTIDVGLVRSLRAGRVRPVAAVARFDDGDVVLVDGTRLTPDAVIAATGYSTGLGPIVGHLGVLDDRDRPLANGPRALPQAPGLRFIGLSNPLKGQLFQIRLHASAIARAIAHELRGG</sequence>
<dbReference type="PIRSF" id="PIRSF000332">
    <property type="entry name" value="FMO"/>
    <property type="match status" value="1"/>
</dbReference>
<dbReference type="RefSeq" id="WP_397558721.1">
    <property type="nucleotide sequence ID" value="NZ_JBIQWL010000023.1"/>
</dbReference>
<dbReference type="GO" id="GO:0004497">
    <property type="term" value="F:monooxygenase activity"/>
    <property type="evidence" value="ECO:0007669"/>
    <property type="project" value="UniProtKB-KW"/>
</dbReference>
<dbReference type="Proteomes" id="UP001610861">
    <property type="component" value="Unassembled WGS sequence"/>
</dbReference>
<dbReference type="SUPFAM" id="SSF51905">
    <property type="entry name" value="FAD/NAD(P)-binding domain"/>
    <property type="match status" value="2"/>
</dbReference>
<keyword evidence="1 2" id="KW-0560">Oxidoreductase</keyword>
<dbReference type="PANTHER" id="PTHR43539">
    <property type="entry name" value="FLAVIN-BINDING MONOOXYGENASE-LIKE PROTEIN (AFU_ORTHOLOGUE AFUA_4G09220)"/>
    <property type="match status" value="1"/>
</dbReference>
<dbReference type="PANTHER" id="PTHR43539:SF78">
    <property type="entry name" value="FLAVIN-CONTAINING MONOOXYGENASE"/>
    <property type="match status" value="1"/>
</dbReference>
<dbReference type="PRINTS" id="PR00469">
    <property type="entry name" value="PNDRDTASEII"/>
</dbReference>
<accession>A0ABW7QEF8</accession>
<evidence type="ECO:0000313" key="2">
    <source>
        <dbReference type="EMBL" id="MFH8253298.1"/>
    </source>
</evidence>
<dbReference type="Gene3D" id="3.50.50.60">
    <property type="entry name" value="FAD/NAD(P)-binding domain"/>
    <property type="match status" value="1"/>
</dbReference>
<evidence type="ECO:0000313" key="3">
    <source>
        <dbReference type="Proteomes" id="UP001610861"/>
    </source>
</evidence>
<dbReference type="InterPro" id="IPR036188">
    <property type="entry name" value="FAD/NAD-bd_sf"/>
</dbReference>
<dbReference type="InterPro" id="IPR050982">
    <property type="entry name" value="Auxin_biosynth/cation_transpt"/>
</dbReference>
<proteinExistence type="predicted"/>
<keyword evidence="3" id="KW-1185">Reference proteome</keyword>
<dbReference type="EMBL" id="JBIQWL010000023">
    <property type="protein sequence ID" value="MFH8253298.1"/>
    <property type="molecule type" value="Genomic_DNA"/>
</dbReference>
<gene>
    <name evidence="2" type="ORF">ACH3VR_23225</name>
</gene>
<dbReference type="Pfam" id="PF13738">
    <property type="entry name" value="Pyr_redox_3"/>
    <property type="match status" value="1"/>
</dbReference>
<dbReference type="EC" id="1.14.13.-" evidence="2"/>
<protein>
    <submittedName>
        <fullName evidence="2">Flavin-containing monooxygenase</fullName>
        <ecNumber evidence="2">1.14.13.-</ecNumber>
    </submittedName>
</protein>
<evidence type="ECO:0000256" key="1">
    <source>
        <dbReference type="ARBA" id="ARBA00023002"/>
    </source>
</evidence>